<proteinExistence type="predicted"/>
<gene>
    <name evidence="2" type="ORF">FHS75_003499</name>
</gene>
<feature type="region of interest" description="Disordered" evidence="1">
    <location>
        <begin position="71"/>
        <end position="91"/>
    </location>
</feature>
<evidence type="ECO:0000313" key="3">
    <source>
        <dbReference type="Proteomes" id="UP000522081"/>
    </source>
</evidence>
<comment type="caution">
    <text evidence="2">The sequence shown here is derived from an EMBL/GenBank/DDBJ whole genome shotgun (WGS) entry which is preliminary data.</text>
</comment>
<keyword evidence="3" id="KW-1185">Reference proteome</keyword>
<reference evidence="2 3" key="1">
    <citation type="submission" date="2020-07" db="EMBL/GenBank/DDBJ databases">
        <title>Genomic Encyclopedia of Type Strains, Phase IV (KMG-IV): sequencing the most valuable type-strain genomes for metagenomic binning, comparative biology and taxonomic classification.</title>
        <authorList>
            <person name="Goeker M."/>
        </authorList>
    </citation>
    <scope>NUCLEOTIDE SEQUENCE [LARGE SCALE GENOMIC DNA]</scope>
    <source>
        <strain evidence="2 3">DSM 29043</strain>
    </source>
</reference>
<protein>
    <submittedName>
        <fullName evidence="2">Uncharacterized protein</fullName>
    </submittedName>
</protein>
<dbReference type="EMBL" id="JACBZF010000014">
    <property type="protein sequence ID" value="NYH97138.1"/>
    <property type="molecule type" value="Genomic_DNA"/>
</dbReference>
<accession>A0A7Y9Y1R9</accession>
<evidence type="ECO:0000313" key="2">
    <source>
        <dbReference type="EMBL" id="NYH97138.1"/>
    </source>
</evidence>
<sequence length="91" mass="10097">MAWFDWLTGIFTGPGTPEAPPPIEPVEINPATGLPMTGGVDVGGNPYGTDLHRPHEDHVWSAYDDHAHHSTHDHWNDWSNPAGSQDSWCDW</sequence>
<organism evidence="2 3">
    <name type="scientific">Novosphingobium marinum</name>
    <dbReference type="NCBI Taxonomy" id="1514948"/>
    <lineage>
        <taxon>Bacteria</taxon>
        <taxon>Pseudomonadati</taxon>
        <taxon>Pseudomonadota</taxon>
        <taxon>Alphaproteobacteria</taxon>
        <taxon>Sphingomonadales</taxon>
        <taxon>Sphingomonadaceae</taxon>
        <taxon>Novosphingobium</taxon>
    </lineage>
</organism>
<dbReference type="AlphaFoldDB" id="A0A7Y9Y1R9"/>
<dbReference type="Proteomes" id="UP000522081">
    <property type="component" value="Unassembled WGS sequence"/>
</dbReference>
<evidence type="ECO:0000256" key="1">
    <source>
        <dbReference type="SAM" id="MobiDB-lite"/>
    </source>
</evidence>
<feature type="compositionally biased region" description="Polar residues" evidence="1">
    <location>
        <begin position="77"/>
        <end position="91"/>
    </location>
</feature>
<name>A0A7Y9Y1R9_9SPHN</name>
<feature type="region of interest" description="Disordered" evidence="1">
    <location>
        <begin position="13"/>
        <end position="50"/>
    </location>
</feature>
<dbReference type="RefSeq" id="WP_179408904.1">
    <property type="nucleotide sequence ID" value="NZ_BMGF01000016.1"/>
</dbReference>